<accession>A0A545U4R5</accession>
<gene>
    <name evidence="2" type="ORF">FLL46_22725</name>
</gene>
<sequence length="177" mass="19350">MSSLCVAKELAGVEIEEVVTVSPGGEQLRLKGAAVKSNARQAVYVGGLYLQNDTESVSEILSNDGAKRFVLYCQNSSIKPDALIRALNLGITVNHTEDELVALEPMIKQFNKIWNSEINQGDKVWIDFLPGKGTLVTINGSEKGLIPGKAFYDAFLKTWIGDKPLNPTMKKQLLGKE</sequence>
<comment type="caution">
    <text evidence="2">The sequence shown here is derived from an EMBL/GenBank/DDBJ whole genome shotgun (WGS) entry which is preliminary data.</text>
</comment>
<dbReference type="GO" id="GO:0016872">
    <property type="term" value="F:intramolecular lyase activity"/>
    <property type="evidence" value="ECO:0007669"/>
    <property type="project" value="InterPro"/>
</dbReference>
<feature type="domain" description="Chalcone isomerase" evidence="1">
    <location>
        <begin position="7"/>
        <end position="175"/>
    </location>
</feature>
<organism evidence="2 3">
    <name type="scientific">Aliikangiella coralliicola</name>
    <dbReference type="NCBI Taxonomy" id="2592383"/>
    <lineage>
        <taxon>Bacteria</taxon>
        <taxon>Pseudomonadati</taxon>
        <taxon>Pseudomonadota</taxon>
        <taxon>Gammaproteobacteria</taxon>
        <taxon>Oceanospirillales</taxon>
        <taxon>Pleioneaceae</taxon>
        <taxon>Aliikangiella</taxon>
    </lineage>
</organism>
<dbReference type="SUPFAM" id="SSF54626">
    <property type="entry name" value="Chalcone isomerase"/>
    <property type="match status" value="1"/>
</dbReference>
<dbReference type="InterPro" id="IPR016087">
    <property type="entry name" value="Chalcone_isomerase"/>
</dbReference>
<dbReference type="InterPro" id="IPR016088">
    <property type="entry name" value="Chalcone_isomerase_3-sand"/>
</dbReference>
<dbReference type="Proteomes" id="UP000315439">
    <property type="component" value="Unassembled WGS sequence"/>
</dbReference>
<evidence type="ECO:0000313" key="3">
    <source>
        <dbReference type="Proteomes" id="UP000315439"/>
    </source>
</evidence>
<evidence type="ECO:0000259" key="1">
    <source>
        <dbReference type="Pfam" id="PF16036"/>
    </source>
</evidence>
<reference evidence="2 3" key="1">
    <citation type="submission" date="2019-07" db="EMBL/GenBank/DDBJ databases">
        <title>Draft genome for Aliikangiella sp. M105.</title>
        <authorList>
            <person name="Wang G."/>
        </authorList>
    </citation>
    <scope>NUCLEOTIDE SEQUENCE [LARGE SCALE GENOMIC DNA]</scope>
    <source>
        <strain evidence="2 3">M105</strain>
    </source>
</reference>
<dbReference type="RefSeq" id="WP_168204293.1">
    <property type="nucleotide sequence ID" value="NZ_ML660170.1"/>
</dbReference>
<evidence type="ECO:0000313" key="2">
    <source>
        <dbReference type="EMBL" id="TQV84434.1"/>
    </source>
</evidence>
<dbReference type="Gene3D" id="3.50.70.10">
    <property type="match status" value="1"/>
</dbReference>
<dbReference type="InterPro" id="IPR036298">
    <property type="entry name" value="Chalcone_isomerase_sf"/>
</dbReference>
<proteinExistence type="predicted"/>
<keyword evidence="3" id="KW-1185">Reference proteome</keyword>
<dbReference type="Pfam" id="PF16036">
    <property type="entry name" value="Chalcone_3"/>
    <property type="match status" value="1"/>
</dbReference>
<name>A0A545U4R5_9GAMM</name>
<protein>
    <recommendedName>
        <fullName evidence="1">Chalcone isomerase domain-containing protein</fullName>
    </recommendedName>
</protein>
<dbReference type="AlphaFoldDB" id="A0A545U4R5"/>
<dbReference type="EMBL" id="VIKS01000014">
    <property type="protein sequence ID" value="TQV84434.1"/>
    <property type="molecule type" value="Genomic_DNA"/>
</dbReference>